<name>A0AAJ5QP94_9GAMM</name>
<evidence type="ECO:0000313" key="1">
    <source>
        <dbReference type="EMBL" id="WBG93602.1"/>
    </source>
</evidence>
<proteinExistence type="predicted"/>
<organism evidence="1 2">
    <name type="scientific">Pantoea piersonii</name>
    <dbReference type="NCBI Taxonomy" id="2364647"/>
    <lineage>
        <taxon>Bacteria</taxon>
        <taxon>Pseudomonadati</taxon>
        <taxon>Pseudomonadota</taxon>
        <taxon>Gammaproteobacteria</taxon>
        <taxon>Enterobacterales</taxon>
        <taxon>Erwiniaceae</taxon>
        <taxon>Pantoea</taxon>
    </lineage>
</organism>
<accession>A0AAJ5QP94</accession>
<evidence type="ECO:0000313" key="2">
    <source>
        <dbReference type="Proteomes" id="UP001211544"/>
    </source>
</evidence>
<reference evidence="1 2" key="1">
    <citation type="journal article" date="2022" name="J Glob Antimicrob Resist">
        <title>First complete genome of a multidrug resistant strain of the novel human pathogen Kalamiella piersonii (GABEKP28) identified in human saliva.</title>
        <authorList>
            <person name="McDonagh F."/>
            <person name="Singh N.K."/>
            <person name="Venkateswaran K."/>
            <person name="Lonappan A.M."/>
            <person name="Hallahan B."/>
            <person name="Tuohy A."/>
            <person name="Burke L."/>
            <person name="Kovarova A."/>
            <person name="Miliotis G."/>
        </authorList>
    </citation>
    <scope>NUCLEOTIDE SEQUENCE [LARGE SCALE GENOMIC DNA]</scope>
    <source>
        <strain evidence="1 2">GABEKP28</strain>
    </source>
</reference>
<dbReference type="Proteomes" id="UP001211544">
    <property type="component" value="Plasmid pGABEKP28_3"/>
</dbReference>
<dbReference type="AlphaFoldDB" id="A0AAJ5QP94"/>
<dbReference type="RefSeq" id="WP_146053882.1">
    <property type="nucleotide sequence ID" value="NZ_CP104761.1"/>
</dbReference>
<geneLocation type="plasmid" evidence="1 2">
    <name>pGABEKP28_3</name>
</geneLocation>
<gene>
    <name evidence="1" type="ORF">N5580_22030</name>
</gene>
<dbReference type="KEGG" id="kpie:N5580_22030"/>
<keyword evidence="1" id="KW-0614">Plasmid</keyword>
<protein>
    <submittedName>
        <fullName evidence="1">Uncharacterized protein</fullName>
    </submittedName>
</protein>
<keyword evidence="2" id="KW-1185">Reference proteome</keyword>
<dbReference type="EMBL" id="CP104761">
    <property type="protein sequence ID" value="WBG93602.1"/>
    <property type="molecule type" value="Genomic_DNA"/>
</dbReference>
<sequence length="226" mass="26748">MEVENINQRFYLFKQASLMMQKKSEHYFSRFNYSACELWLCTEICQIINFDEGNLQGVSSGEWFVYNEDDKRDITLYSNGTKNTPKISSHIEVKLIYPTVRSKFENAIESLYIKLRSSYKHGYVQEGWVYLVWTQHYSTPSEDFFESRETWIREVISQKETLDCNGLKLSPVFTSLHDITDGTLFWRGEEKQIIVKAMAFSFVNFRTILKQVKKDWAQAFEILADR</sequence>